<dbReference type="Pfam" id="PF09603">
    <property type="entry name" value="Fib_succ_major"/>
    <property type="match status" value="1"/>
</dbReference>
<dbReference type="AlphaFoldDB" id="A0A7V1LMF8"/>
<gene>
    <name evidence="2" type="ORF">ENJ10_05710</name>
</gene>
<proteinExistence type="predicted"/>
<dbReference type="Proteomes" id="UP000886005">
    <property type="component" value="Unassembled WGS sequence"/>
</dbReference>
<sequence>TTTVGTVTDIDGNEYKTVKIGNQWWMAENLRVTRYRNGDSIRHVADDNLWKDLTEGAYAEYDHAGLNIIPYGRLYNWYAVNDSRGVAPEGWRVATDEDWKELEAYIGIPKDQLNIYQWRGTDEGDKLKEKGTLHWVAPNAGATNEFGFSARPNGYRDYGGFRGLAYQAYFWTSTEYVIDNTSYAWARSLYYSYGTISRVFYQKTLGIGIRCVKDE</sequence>
<dbReference type="EMBL" id="DRLD01000158">
    <property type="protein sequence ID" value="HED10162.1"/>
    <property type="molecule type" value="Genomic_DNA"/>
</dbReference>
<reference evidence="2" key="1">
    <citation type="journal article" date="2020" name="mSystems">
        <title>Genome- and Community-Level Interaction Insights into Carbon Utilization and Element Cycling Functions of Hydrothermarchaeota in Hydrothermal Sediment.</title>
        <authorList>
            <person name="Zhou Z."/>
            <person name="Liu Y."/>
            <person name="Xu W."/>
            <person name="Pan J."/>
            <person name="Luo Z.H."/>
            <person name="Li M."/>
        </authorList>
    </citation>
    <scope>NUCLEOTIDE SEQUENCE [LARGE SCALE GENOMIC DNA]</scope>
    <source>
        <strain evidence="2">HyVt-456</strain>
    </source>
</reference>
<name>A0A7V1LMF8_CALAY</name>
<comment type="caution">
    <text evidence="2">The sequence shown here is derived from an EMBL/GenBank/DDBJ whole genome shotgun (WGS) entry which is preliminary data.</text>
</comment>
<protein>
    <recommendedName>
        <fullName evidence="1">Fibrobacter succinogenes major paralogous domain-containing protein</fullName>
    </recommendedName>
</protein>
<dbReference type="InterPro" id="IPR011871">
    <property type="entry name" value="Fib_succ_major"/>
</dbReference>
<evidence type="ECO:0000259" key="1">
    <source>
        <dbReference type="Pfam" id="PF09603"/>
    </source>
</evidence>
<feature type="non-terminal residue" evidence="2">
    <location>
        <position position="1"/>
    </location>
</feature>
<dbReference type="NCBIfam" id="TIGR02145">
    <property type="entry name" value="Fib_succ_major"/>
    <property type="match status" value="1"/>
</dbReference>
<organism evidence="2">
    <name type="scientific">Caldithrix abyssi</name>
    <dbReference type="NCBI Taxonomy" id="187145"/>
    <lineage>
        <taxon>Bacteria</taxon>
        <taxon>Pseudomonadati</taxon>
        <taxon>Calditrichota</taxon>
        <taxon>Calditrichia</taxon>
        <taxon>Calditrichales</taxon>
        <taxon>Calditrichaceae</taxon>
        <taxon>Caldithrix</taxon>
    </lineage>
</organism>
<evidence type="ECO:0000313" key="2">
    <source>
        <dbReference type="EMBL" id="HED10162.1"/>
    </source>
</evidence>
<feature type="domain" description="Fibrobacter succinogenes major paralogous" evidence="1">
    <location>
        <begin position="18"/>
        <end position="213"/>
    </location>
</feature>
<accession>A0A7V1LMF8</accession>